<keyword evidence="1" id="KW-1133">Transmembrane helix</keyword>
<keyword evidence="1" id="KW-0812">Transmembrane</keyword>
<feature type="domain" description="Protein FecR C-terminal" evidence="3">
    <location>
        <begin position="265"/>
        <end position="331"/>
    </location>
</feature>
<dbReference type="Pfam" id="PF04773">
    <property type="entry name" value="FecR"/>
    <property type="match status" value="1"/>
</dbReference>
<evidence type="ECO:0000313" key="5">
    <source>
        <dbReference type="Proteomes" id="UP000036166"/>
    </source>
</evidence>
<evidence type="ECO:0000259" key="2">
    <source>
        <dbReference type="Pfam" id="PF04773"/>
    </source>
</evidence>
<organism evidence="4 5">
    <name type="scientific">Parabacteroides goldsteinii</name>
    <dbReference type="NCBI Taxonomy" id="328812"/>
    <lineage>
        <taxon>Bacteria</taxon>
        <taxon>Pseudomonadati</taxon>
        <taxon>Bacteroidota</taxon>
        <taxon>Bacteroidia</taxon>
        <taxon>Bacteroidales</taxon>
        <taxon>Tannerellaceae</taxon>
        <taxon>Parabacteroides</taxon>
    </lineage>
</organism>
<dbReference type="PIRSF" id="PIRSF018266">
    <property type="entry name" value="FecR"/>
    <property type="match status" value="1"/>
</dbReference>
<dbReference type="RefSeq" id="WP_046146020.1">
    <property type="nucleotide sequence ID" value="NZ_CABKUI010000001.1"/>
</dbReference>
<dbReference type="InterPro" id="IPR006860">
    <property type="entry name" value="FecR"/>
</dbReference>
<dbReference type="EMBL" id="LFJV01000004">
    <property type="protein sequence ID" value="KMM35420.1"/>
    <property type="molecule type" value="Genomic_DNA"/>
</dbReference>
<dbReference type="FunFam" id="2.60.120.1440:FF:000001">
    <property type="entry name" value="Putative anti-sigma factor"/>
    <property type="match status" value="1"/>
</dbReference>
<protein>
    <submittedName>
        <fullName evidence="4">Anti-sigma factor</fullName>
    </submittedName>
</protein>
<feature type="transmembrane region" description="Helical" evidence="1">
    <location>
        <begin position="93"/>
        <end position="114"/>
    </location>
</feature>
<dbReference type="InterPro" id="IPR032508">
    <property type="entry name" value="FecR_C"/>
</dbReference>
<dbReference type="InterPro" id="IPR012373">
    <property type="entry name" value="Ferrdict_sens_TM"/>
</dbReference>
<gene>
    <name evidence="4" type="ORF">ACM15_01975</name>
</gene>
<reference evidence="4 5" key="1">
    <citation type="submission" date="2015-06" db="EMBL/GenBank/DDBJ databases">
        <title>Draft Genome Sequence of Parabacteroides goldsteinii with Putative Novel Metallo-Beta-Lactamases Isolated from a Blood Culture from a Human Patient.</title>
        <authorList>
            <person name="Krogh T.J."/>
            <person name="Agergaard C.N."/>
            <person name="Moller-Jensen J."/>
            <person name="Justesen U.S."/>
        </authorList>
    </citation>
    <scope>NUCLEOTIDE SEQUENCE [LARGE SCALE GENOMIC DNA]</scope>
    <source>
        <strain evidence="4 5">910340</strain>
    </source>
</reference>
<dbReference type="Gene3D" id="3.55.50.30">
    <property type="match status" value="1"/>
</dbReference>
<dbReference type="PATRIC" id="fig|328812.4.peg.3371"/>
<dbReference type="AlphaFoldDB" id="A0A0J6CQH5"/>
<name>A0A0J6CQH5_9BACT</name>
<dbReference type="Gene3D" id="2.60.120.1440">
    <property type="match status" value="1"/>
</dbReference>
<sequence length="336" mass="38740">MMDNTKILLLDRFMRGETSPEEEQQLLAWFREVDSQEDILTFYRQRWHESATKEISEEVQLRMFNQIRDRINTDKTVLQKNDRKQNRRRLLRWGQYAAAVILCVVVGITSHLLYTRQSMAEVKEYMVEAEKGQRASVTLPDGTKVWLNSHTQIIYNSNYGVEDRVVDLRGEAYFEVAKDKEHRFIVKAGGLDVEALGTTFNVKAYKEDDDVIATLFSGSIRATAGKHSAVLSPAQQVAFSRKSETLVVDSPENIAYASMWRDNELAFKGETLNDIAIRLNRLYNVQIEFKSEKIKQYRFSGVIKNNSLDNVFEIISLTSPIMYESLGDTILLSERK</sequence>
<dbReference type="Pfam" id="PF16344">
    <property type="entry name" value="FecR_C"/>
    <property type="match status" value="1"/>
</dbReference>
<evidence type="ECO:0000313" key="4">
    <source>
        <dbReference type="EMBL" id="KMM35420.1"/>
    </source>
</evidence>
<keyword evidence="1" id="KW-0472">Membrane</keyword>
<evidence type="ECO:0000259" key="3">
    <source>
        <dbReference type="Pfam" id="PF16344"/>
    </source>
</evidence>
<dbReference type="Proteomes" id="UP000036166">
    <property type="component" value="Unassembled WGS sequence"/>
</dbReference>
<dbReference type="PANTHER" id="PTHR30273:SF2">
    <property type="entry name" value="PROTEIN FECR"/>
    <property type="match status" value="1"/>
</dbReference>
<comment type="caution">
    <text evidence="4">The sequence shown here is derived from an EMBL/GenBank/DDBJ whole genome shotgun (WGS) entry which is preliminary data.</text>
</comment>
<accession>A0A0J6CQH5</accession>
<dbReference type="GO" id="GO:0016989">
    <property type="term" value="F:sigma factor antagonist activity"/>
    <property type="evidence" value="ECO:0007669"/>
    <property type="project" value="TreeGrafter"/>
</dbReference>
<evidence type="ECO:0000256" key="1">
    <source>
        <dbReference type="SAM" id="Phobius"/>
    </source>
</evidence>
<feature type="domain" description="FecR protein" evidence="2">
    <location>
        <begin position="127"/>
        <end position="220"/>
    </location>
</feature>
<proteinExistence type="predicted"/>
<dbReference type="PANTHER" id="PTHR30273">
    <property type="entry name" value="PERIPLASMIC SIGNAL SENSOR AND SIGMA FACTOR ACTIVATOR FECR-RELATED"/>
    <property type="match status" value="1"/>
</dbReference>